<dbReference type="AlphaFoldDB" id="A0A1Q3E2B1"/>
<reference evidence="1 2" key="1">
    <citation type="submission" date="2016-08" db="EMBL/GenBank/DDBJ databases">
        <authorList>
            <consortium name="Lentinula edodes genome sequencing consortium"/>
            <person name="Sakamoto Y."/>
            <person name="Nakade K."/>
            <person name="Sato S."/>
            <person name="Yoshida Y."/>
            <person name="Miyazaki K."/>
            <person name="Natsume S."/>
            <person name="Konno N."/>
        </authorList>
    </citation>
    <scope>NUCLEOTIDE SEQUENCE [LARGE SCALE GENOMIC DNA]</scope>
    <source>
        <strain evidence="1 2">NBRC 111202</strain>
    </source>
</reference>
<name>A0A1Q3E2B1_LENED</name>
<comment type="caution">
    <text evidence="1">The sequence shown here is derived from an EMBL/GenBank/DDBJ whole genome shotgun (WGS) entry which is preliminary data.</text>
</comment>
<evidence type="ECO:0000313" key="2">
    <source>
        <dbReference type="Proteomes" id="UP000188533"/>
    </source>
</evidence>
<evidence type="ECO:0000313" key="1">
    <source>
        <dbReference type="EMBL" id="GAW01370.1"/>
    </source>
</evidence>
<accession>A0A1Q3E2B1</accession>
<dbReference type="Proteomes" id="UP000188533">
    <property type="component" value="Unassembled WGS sequence"/>
</dbReference>
<protein>
    <submittedName>
        <fullName evidence="1">Uncharacterized protein</fullName>
    </submittedName>
</protein>
<dbReference type="EMBL" id="BDGU01000059">
    <property type="protein sequence ID" value="GAW01370.1"/>
    <property type="molecule type" value="Genomic_DNA"/>
</dbReference>
<sequence>MAEEYQFPPDYVRRVWKETGDLNEAAAILLRGDLPVSEQLQTMNEAEAFLQSQYLLLTSTPIRGTGSEVLIVFIILTAAGSELVGSLGNVSDPLLETAAKSFSQKCWMGLYLRLGIAPRHIRGQDKLLYSHSKEGRKRL</sequence>
<proteinExistence type="predicted"/>
<organism evidence="1 2">
    <name type="scientific">Lentinula edodes</name>
    <name type="common">Shiitake mushroom</name>
    <name type="synonym">Lentinus edodes</name>
    <dbReference type="NCBI Taxonomy" id="5353"/>
    <lineage>
        <taxon>Eukaryota</taxon>
        <taxon>Fungi</taxon>
        <taxon>Dikarya</taxon>
        <taxon>Basidiomycota</taxon>
        <taxon>Agaricomycotina</taxon>
        <taxon>Agaricomycetes</taxon>
        <taxon>Agaricomycetidae</taxon>
        <taxon>Agaricales</taxon>
        <taxon>Marasmiineae</taxon>
        <taxon>Omphalotaceae</taxon>
        <taxon>Lentinula</taxon>
    </lineage>
</organism>
<reference evidence="1 2" key="2">
    <citation type="submission" date="2017-02" db="EMBL/GenBank/DDBJ databases">
        <title>A genome survey and senescence transcriptome analysis in Lentinula edodes.</title>
        <authorList>
            <person name="Sakamoto Y."/>
            <person name="Nakade K."/>
            <person name="Sato S."/>
            <person name="Yoshida Y."/>
            <person name="Miyazaki K."/>
            <person name="Natsume S."/>
            <person name="Konno N."/>
        </authorList>
    </citation>
    <scope>NUCLEOTIDE SEQUENCE [LARGE SCALE GENOMIC DNA]</scope>
    <source>
        <strain evidence="1 2">NBRC 111202</strain>
    </source>
</reference>
<keyword evidence="2" id="KW-1185">Reference proteome</keyword>
<gene>
    <name evidence="1" type="ORF">LENED_002961</name>
</gene>